<dbReference type="NCBIfam" id="TIGR00765">
    <property type="entry name" value="yihY_not_rbn"/>
    <property type="match status" value="1"/>
</dbReference>
<keyword evidence="3 7" id="KW-0812">Transmembrane</keyword>
<reference evidence="8 9" key="1">
    <citation type="submission" date="2016-10" db="EMBL/GenBank/DDBJ databases">
        <authorList>
            <person name="de Groot N.N."/>
        </authorList>
    </citation>
    <scope>NUCLEOTIDE SEQUENCE [LARGE SCALE GENOMIC DNA]</scope>
    <source>
        <strain evidence="8 9">ATCC 35022</strain>
    </source>
</reference>
<feature type="transmembrane region" description="Helical" evidence="7">
    <location>
        <begin position="160"/>
        <end position="181"/>
    </location>
</feature>
<feature type="transmembrane region" description="Helical" evidence="7">
    <location>
        <begin position="319"/>
        <end position="341"/>
    </location>
</feature>
<feature type="transmembrane region" description="Helical" evidence="7">
    <location>
        <begin position="211"/>
        <end position="241"/>
    </location>
</feature>
<comment type="subcellular location">
    <subcellularLocation>
        <location evidence="1">Cell membrane</location>
        <topology evidence="1">Multi-pass membrane protein</topology>
    </subcellularLocation>
</comment>
<name>A0A1G6B182_9HYPH</name>
<feature type="transmembrane region" description="Helical" evidence="7">
    <location>
        <begin position="99"/>
        <end position="128"/>
    </location>
</feature>
<evidence type="ECO:0000256" key="1">
    <source>
        <dbReference type="ARBA" id="ARBA00004651"/>
    </source>
</evidence>
<evidence type="ECO:0000256" key="7">
    <source>
        <dbReference type="SAM" id="Phobius"/>
    </source>
</evidence>
<organism evidence="8 9">
    <name type="scientific">Bauldia litoralis</name>
    <dbReference type="NCBI Taxonomy" id="665467"/>
    <lineage>
        <taxon>Bacteria</taxon>
        <taxon>Pseudomonadati</taxon>
        <taxon>Pseudomonadota</taxon>
        <taxon>Alphaproteobacteria</taxon>
        <taxon>Hyphomicrobiales</taxon>
        <taxon>Kaistiaceae</taxon>
        <taxon>Bauldia</taxon>
    </lineage>
</organism>
<accession>A0A1G6B182</accession>
<gene>
    <name evidence="8" type="ORF">SAMN02982931_01102</name>
</gene>
<protein>
    <submittedName>
        <fullName evidence="8">Membrane protein</fullName>
    </submittedName>
</protein>
<keyword evidence="5 7" id="KW-0472">Membrane</keyword>
<dbReference type="PANTHER" id="PTHR30213">
    <property type="entry name" value="INNER MEMBRANE PROTEIN YHJD"/>
    <property type="match status" value="1"/>
</dbReference>
<dbReference type="InterPro" id="IPR017039">
    <property type="entry name" value="Virul_fac_BrkB"/>
</dbReference>
<dbReference type="EMBL" id="FMXQ01000002">
    <property type="protein sequence ID" value="SDB14434.1"/>
    <property type="molecule type" value="Genomic_DNA"/>
</dbReference>
<proteinExistence type="predicted"/>
<dbReference type="Pfam" id="PF03631">
    <property type="entry name" value="Virul_fac_BrkB"/>
    <property type="match status" value="1"/>
</dbReference>
<dbReference type="STRING" id="665467.SAMN02982931_01102"/>
<feature type="transmembrane region" description="Helical" evidence="7">
    <location>
        <begin position="285"/>
        <end position="307"/>
    </location>
</feature>
<evidence type="ECO:0000256" key="5">
    <source>
        <dbReference type="ARBA" id="ARBA00023136"/>
    </source>
</evidence>
<feature type="compositionally biased region" description="Low complexity" evidence="6">
    <location>
        <begin position="36"/>
        <end position="46"/>
    </location>
</feature>
<feature type="region of interest" description="Disordered" evidence="6">
    <location>
        <begin position="36"/>
        <end position="55"/>
    </location>
</feature>
<dbReference type="PANTHER" id="PTHR30213:SF0">
    <property type="entry name" value="UPF0761 MEMBRANE PROTEIN YIHY"/>
    <property type="match status" value="1"/>
</dbReference>
<keyword evidence="2" id="KW-1003">Cell membrane</keyword>
<evidence type="ECO:0000256" key="6">
    <source>
        <dbReference type="SAM" id="MobiDB-lite"/>
    </source>
</evidence>
<keyword evidence="9" id="KW-1185">Reference proteome</keyword>
<evidence type="ECO:0000313" key="8">
    <source>
        <dbReference type="EMBL" id="SDB14434.1"/>
    </source>
</evidence>
<evidence type="ECO:0000256" key="4">
    <source>
        <dbReference type="ARBA" id="ARBA00022989"/>
    </source>
</evidence>
<keyword evidence="4 7" id="KW-1133">Transmembrane helix</keyword>
<evidence type="ECO:0000313" key="9">
    <source>
        <dbReference type="Proteomes" id="UP000199071"/>
    </source>
</evidence>
<evidence type="ECO:0000256" key="2">
    <source>
        <dbReference type="ARBA" id="ARBA00022475"/>
    </source>
</evidence>
<dbReference type="GO" id="GO:0005886">
    <property type="term" value="C:plasma membrane"/>
    <property type="evidence" value="ECO:0007669"/>
    <property type="project" value="UniProtKB-SubCell"/>
</dbReference>
<dbReference type="Proteomes" id="UP000199071">
    <property type="component" value="Unassembled WGS sequence"/>
</dbReference>
<dbReference type="AlphaFoldDB" id="A0A1G6B182"/>
<sequence length="379" mass="40493">MSDKPPQTARRRRFDAIDALAIAGIGMLVASSIGGSRTPRTLTGTPRTPPGHPIETGVDTLRAAEPGRGRQSIAPWHIPWAGWKDILWRTYAQITQDRLLAVAAGVVFYGLLALFPAITAFVSVYGLLFDIGTVQDQLVLLSDVVPADAMGPIAEQVQRVVSAGNAGLSIAFIFGLLLAFWSANAGMKAIIDALNVAYDETERRSFIRLNLISMTMTLGAIAAGLIGIASVVVFPIALSYLGISSAAETIVSLLRWPVLFAALLLGLAVLYRFGPNRREARWQWLTVGSVFATVAWLVGSSLLSLYLSQFANYNATYGSLAAGIGLMMWMWLSAIIVLLGAELNAEIEHQTARDTTVGADRPLGRRGAVVADTVGAAQD</sequence>
<evidence type="ECO:0000256" key="3">
    <source>
        <dbReference type="ARBA" id="ARBA00022692"/>
    </source>
</evidence>
<feature type="transmembrane region" description="Helical" evidence="7">
    <location>
        <begin position="253"/>
        <end position="273"/>
    </location>
</feature>